<keyword evidence="2" id="KW-1185">Reference proteome</keyword>
<dbReference type="EMBL" id="JAUTXU010000035">
    <property type="protein sequence ID" value="KAK3717860.1"/>
    <property type="molecule type" value="Genomic_DNA"/>
</dbReference>
<evidence type="ECO:0000313" key="2">
    <source>
        <dbReference type="Proteomes" id="UP001281147"/>
    </source>
</evidence>
<dbReference type="Proteomes" id="UP001281147">
    <property type="component" value="Unassembled WGS sequence"/>
</dbReference>
<reference evidence="1" key="1">
    <citation type="submission" date="2023-07" db="EMBL/GenBank/DDBJ databases">
        <title>Black Yeasts Isolated from many extreme environments.</title>
        <authorList>
            <person name="Coleine C."/>
            <person name="Stajich J.E."/>
            <person name="Selbmann L."/>
        </authorList>
    </citation>
    <scope>NUCLEOTIDE SEQUENCE</scope>
    <source>
        <strain evidence="1">CCFEE 5714</strain>
    </source>
</reference>
<evidence type="ECO:0000313" key="1">
    <source>
        <dbReference type="EMBL" id="KAK3717860.1"/>
    </source>
</evidence>
<accession>A0ACC3NIY2</accession>
<protein>
    <submittedName>
        <fullName evidence="1">Uncharacterized protein</fullName>
    </submittedName>
</protein>
<proteinExistence type="predicted"/>
<organism evidence="1 2">
    <name type="scientific">Vermiconidia calcicola</name>
    <dbReference type="NCBI Taxonomy" id="1690605"/>
    <lineage>
        <taxon>Eukaryota</taxon>
        <taxon>Fungi</taxon>
        <taxon>Dikarya</taxon>
        <taxon>Ascomycota</taxon>
        <taxon>Pezizomycotina</taxon>
        <taxon>Dothideomycetes</taxon>
        <taxon>Dothideomycetidae</taxon>
        <taxon>Mycosphaerellales</taxon>
        <taxon>Extremaceae</taxon>
        <taxon>Vermiconidia</taxon>
    </lineage>
</organism>
<name>A0ACC3NIY2_9PEZI</name>
<comment type="caution">
    <text evidence="1">The sequence shown here is derived from an EMBL/GenBank/DDBJ whole genome shotgun (WGS) entry which is preliminary data.</text>
</comment>
<gene>
    <name evidence="1" type="ORF">LTR37_005632</name>
</gene>
<sequence length="523" mass="59330">MYPMGISLSASGRLVEQLYGSDMTTSLLDLPAELIAHIITYLDTDSLFAARLANRHLAGVSLFYFGRRFFRKKGFLITDLAISVLNLIAAHKELGKYVEHLWFNPDCYTFVRPPRFPDNPAEGGEDSGVEGEERPRRPLADITSPGIGAYKSTVARHQHLLYGPGQPPLEWELASAFRNLPNLAVVGMRRSEDHEPWGWRTCQRKIGEDPRVLGPMPSGPRDVLSGPTMLFTAMIHAAAACRGTGLKRLYTDAVEIDNIDPKHLLQEKLNAACRDLLYLEINASKGWLVHDWLPPSLFPSREKPTYYGEGLLRLFKAVPHLRELGLQIFPDLRQPVARDAEAWRKGYSFLTFRRIVEGVQLTSLTRLKLEKITTTPELLEAFMSPSRTSLMSLKLRYIRLLSPQGSERPWQKPFEFLRDSCPKLTYLLLYNLMYESGGISFVEDPPVSGPAQADEDLDLNPGYPDPATNQFFAQYEHIALEAKGKDEVRKKVAEVVERHWYQKPIISYAMDESLWHTDTSDEE</sequence>